<dbReference type="FunFam" id="3.80.10.10:FF:000187">
    <property type="entry name" value="F-box and leucine rich repeat protein 18"/>
    <property type="match status" value="1"/>
</dbReference>
<dbReference type="SUPFAM" id="SSF52047">
    <property type="entry name" value="RNI-like"/>
    <property type="match status" value="1"/>
</dbReference>
<dbReference type="InterPro" id="IPR032675">
    <property type="entry name" value="LRR_dom_sf"/>
</dbReference>
<evidence type="ECO:0000256" key="2">
    <source>
        <dbReference type="SAM" id="MobiDB-lite"/>
    </source>
</evidence>
<sequence length="746" mass="81726">APHPTWRPPRVAGGRGPRPLPGSLWSRGRAGFEHPWRARGGPGAAALAADTSNDGDMPPTAAAVAVGAHLLGFSDEILLHILSHVPSTDLVLNVRRTCRKLAVLCLDKSLTHTVLLQKDYEASEDKVKQLVKEIGREIQQLNMAGCYWLSGATIEHVARCRSLVKVNLSGCHLTSLRLSKMLSALQHLRSLAIDVSPGFDAGQLSGECKATLSRVRELKQTLYTPSYGVVPCCTSLEKLLLYFEILDRTREGAILSGQLMVGQSNVPHYQNLRVFYARLAPGYINQEVVRLYLAVLSDRTPENLHAFLISVPGSFAESGATKNLLDSMARNVALDALQLPKSWLNGSSLLQHMKFNNPFYFSFSRCTLSGGHLIQRVIDGAKELRSLASLNLSGCVHCLSPDSLLRKAEDDIDSGILETLVASCRNLRHLNLSAAHHHSSEGPGRHLCQLLARLRHLRSLSLPVCSVADSAPRSDRVPKVRIGVQSCPNPFSGQAGPQPSSVFWSLLKNVPFLERLELIGSNFSSAMPRNEPAIRNSLPPCSRAQNVGDSEVAAIGQLAFLRHLTLAQLPSILTGSGLVSIGLQCQQLQSLSLANLGMMGKVVYMSALSDMLKHCKRLKDLRLEQPYFSANAQFFQALSQCSALQRLCLVSRSGTLQPEAVLAFMARCLHVVVCHMFTGESLATCKSLQQSLLRSFQAERPALNVVIFPLLHEGLTNVIRDVPMVHLDEITLFKSRVAEEPPNLWW</sequence>
<name>A0A8C0KX96_CANLU</name>
<organism evidence="5 6">
    <name type="scientific">Canis lupus dingo</name>
    <name type="common">dingo</name>
    <dbReference type="NCBI Taxonomy" id="286419"/>
    <lineage>
        <taxon>Eukaryota</taxon>
        <taxon>Metazoa</taxon>
        <taxon>Chordata</taxon>
        <taxon>Craniata</taxon>
        <taxon>Vertebrata</taxon>
        <taxon>Euteleostomi</taxon>
        <taxon>Mammalia</taxon>
        <taxon>Eutheria</taxon>
        <taxon>Laurasiatheria</taxon>
        <taxon>Carnivora</taxon>
        <taxon>Caniformia</taxon>
        <taxon>Canidae</taxon>
        <taxon>Canis</taxon>
    </lineage>
</organism>
<dbReference type="FunFam" id="3.80.10.10:FF:000749">
    <property type="entry name" value="F-box and leucine rich repeat protein 18"/>
    <property type="match status" value="1"/>
</dbReference>
<reference evidence="5" key="2">
    <citation type="submission" date="2025-09" db="UniProtKB">
        <authorList>
            <consortium name="Ensembl"/>
        </authorList>
    </citation>
    <scope>IDENTIFICATION</scope>
</reference>
<feature type="region of interest" description="Disordered" evidence="2">
    <location>
        <begin position="1"/>
        <end position="24"/>
    </location>
</feature>
<evidence type="ECO:0000313" key="6">
    <source>
        <dbReference type="Proteomes" id="UP000694391"/>
    </source>
</evidence>
<dbReference type="InterPro" id="IPR047948">
    <property type="entry name" value="FBXL18_F-box"/>
</dbReference>
<reference evidence="5" key="1">
    <citation type="submission" date="2025-08" db="UniProtKB">
        <authorList>
            <consortium name="Ensembl"/>
        </authorList>
    </citation>
    <scope>IDENTIFICATION</scope>
</reference>
<evidence type="ECO:0000259" key="3">
    <source>
        <dbReference type="Pfam" id="PF12937"/>
    </source>
</evidence>
<dbReference type="CDD" id="cd22128">
    <property type="entry name" value="F-box_FBXL18"/>
    <property type="match status" value="1"/>
</dbReference>
<evidence type="ECO:0000313" key="5">
    <source>
        <dbReference type="Ensembl" id="ENSCAFP00020021738.1"/>
    </source>
</evidence>
<dbReference type="Pfam" id="PF19729">
    <property type="entry name" value="LRR_FBXL18"/>
    <property type="match status" value="1"/>
</dbReference>
<dbReference type="Proteomes" id="UP000694391">
    <property type="component" value="Unplaced"/>
</dbReference>
<evidence type="ECO:0000259" key="4">
    <source>
        <dbReference type="Pfam" id="PF19729"/>
    </source>
</evidence>
<feature type="domain" description="F-box" evidence="3">
    <location>
        <begin position="75"/>
        <end position="116"/>
    </location>
</feature>
<dbReference type="InterPro" id="IPR036047">
    <property type="entry name" value="F-box-like_dom_sf"/>
</dbReference>
<protein>
    <submittedName>
        <fullName evidence="5">F-box and leucine rich repeat protein 18</fullName>
    </submittedName>
</protein>
<dbReference type="AlphaFoldDB" id="A0A8C0KX96"/>
<dbReference type="Pfam" id="PF12937">
    <property type="entry name" value="F-box-like"/>
    <property type="match status" value="1"/>
</dbReference>
<dbReference type="PANTHER" id="PTHR16134:SF19">
    <property type="entry name" value="F-BOX AND LEUCINE-RICH REPEAT PROTEIN 18"/>
    <property type="match status" value="1"/>
</dbReference>
<keyword evidence="1" id="KW-0833">Ubl conjugation pathway</keyword>
<gene>
    <name evidence="5" type="primary">FBXL18</name>
</gene>
<dbReference type="SUPFAM" id="SSF81383">
    <property type="entry name" value="F-box domain"/>
    <property type="match status" value="1"/>
</dbReference>
<dbReference type="GeneTree" id="ENSGT00390000015109"/>
<dbReference type="GO" id="GO:0031146">
    <property type="term" value="P:SCF-dependent proteasomal ubiquitin-dependent protein catabolic process"/>
    <property type="evidence" value="ECO:0007669"/>
    <property type="project" value="InterPro"/>
</dbReference>
<proteinExistence type="predicted"/>
<dbReference type="InterPro" id="IPR045627">
    <property type="entry name" value="FBXL18_LRR"/>
</dbReference>
<dbReference type="Ensembl" id="ENSCAFT00020025170.1">
    <property type="protein sequence ID" value="ENSCAFP00020021738.1"/>
    <property type="gene ID" value="ENSCAFG00020017182.1"/>
</dbReference>
<keyword evidence="6" id="KW-1185">Reference proteome</keyword>
<dbReference type="FunFam" id="3.80.10.10:FF:000222">
    <property type="entry name" value="F-box and leucine rich repeat protein 18"/>
    <property type="match status" value="1"/>
</dbReference>
<dbReference type="PANTHER" id="PTHR16134">
    <property type="entry name" value="F-BOX/TPR REPEAT PROTEIN POF3"/>
    <property type="match status" value="1"/>
</dbReference>
<accession>A0A8C0KX96</accession>
<feature type="domain" description="F-box/LRR-repeat protein 18 LRR" evidence="4">
    <location>
        <begin position="127"/>
        <end position="703"/>
    </location>
</feature>
<dbReference type="Gene3D" id="3.80.10.10">
    <property type="entry name" value="Ribonuclease Inhibitor"/>
    <property type="match status" value="2"/>
</dbReference>
<dbReference type="InterPro" id="IPR001810">
    <property type="entry name" value="F-box_dom"/>
</dbReference>
<evidence type="ECO:0000256" key="1">
    <source>
        <dbReference type="ARBA" id="ARBA00022786"/>
    </source>
</evidence>
<dbReference type="GO" id="GO:0019005">
    <property type="term" value="C:SCF ubiquitin ligase complex"/>
    <property type="evidence" value="ECO:0007669"/>
    <property type="project" value="TreeGrafter"/>
</dbReference>